<evidence type="ECO:0000256" key="2">
    <source>
        <dbReference type="ARBA" id="ARBA00001935"/>
    </source>
</evidence>
<dbReference type="SUPFAM" id="SSF49503">
    <property type="entry name" value="Cupredoxins"/>
    <property type="match status" value="3"/>
</dbReference>
<feature type="signal peptide" evidence="10">
    <location>
        <begin position="1"/>
        <end position="20"/>
    </location>
</feature>
<dbReference type="InterPro" id="IPR045087">
    <property type="entry name" value="Cu-oxidase_fam"/>
</dbReference>
<keyword evidence="7" id="KW-0186">Copper</keyword>
<accession>A0AAN6SFQ3</accession>
<evidence type="ECO:0000256" key="7">
    <source>
        <dbReference type="ARBA" id="ARBA00023008"/>
    </source>
</evidence>
<evidence type="ECO:0000256" key="9">
    <source>
        <dbReference type="ARBA" id="ARBA00023185"/>
    </source>
</evidence>
<evidence type="ECO:0000256" key="6">
    <source>
        <dbReference type="ARBA" id="ARBA00023002"/>
    </source>
</evidence>
<name>A0AAN6SFQ3_9PEZI</name>
<dbReference type="InterPro" id="IPR033138">
    <property type="entry name" value="Cu_oxidase_CS"/>
</dbReference>
<dbReference type="PANTHER" id="PTHR11709">
    <property type="entry name" value="MULTI-COPPER OXIDASE"/>
    <property type="match status" value="1"/>
</dbReference>
<evidence type="ECO:0000259" key="12">
    <source>
        <dbReference type="Pfam" id="PF07731"/>
    </source>
</evidence>
<feature type="chain" id="PRO_5042988920" description="laccase" evidence="10">
    <location>
        <begin position="21"/>
        <end position="610"/>
    </location>
</feature>
<evidence type="ECO:0000256" key="4">
    <source>
        <dbReference type="ARBA" id="ARBA00012297"/>
    </source>
</evidence>
<dbReference type="InterPro" id="IPR011707">
    <property type="entry name" value="Cu-oxidase-like_N"/>
</dbReference>
<comment type="similarity">
    <text evidence="3">Belongs to the multicopper oxidase family.</text>
</comment>
<keyword evidence="10" id="KW-0732">Signal</keyword>
<evidence type="ECO:0000313" key="15">
    <source>
        <dbReference type="Proteomes" id="UP001303222"/>
    </source>
</evidence>
<dbReference type="CDD" id="cd13901">
    <property type="entry name" value="CuRO_3_MaLCC_like"/>
    <property type="match status" value="1"/>
</dbReference>
<evidence type="ECO:0000259" key="11">
    <source>
        <dbReference type="Pfam" id="PF00394"/>
    </source>
</evidence>
<evidence type="ECO:0000256" key="1">
    <source>
        <dbReference type="ARBA" id="ARBA00000349"/>
    </source>
</evidence>
<protein>
    <recommendedName>
        <fullName evidence="4">laccase</fullName>
        <ecNumber evidence="4">1.10.3.2</ecNumber>
    </recommendedName>
</protein>
<evidence type="ECO:0000256" key="5">
    <source>
        <dbReference type="ARBA" id="ARBA00022723"/>
    </source>
</evidence>
<sequence>MFKPLGGLLWSLLLIGLSHGSPLAEPQPHVLEARQSCNTASNRQCWTSNFDINTDYEAHVPETGVTRQYTLTLTEQSTWRGGDGRLKYSAMLVNGQFPGPTISANWGDRLQITVINNMRSNGTSIHYHGLRMLNANTQDGVNGVTECPIPPGSRKTYTFLANQYGTAWYHSHFPLQYGNGVLGPIVIKGPASADYDTDLGPLVLSDWYYGSVFEIAHRVNNPSNPFIPNFPGSPPASDNVLFNGRNINPDGSGGSYTRKTLTKGKKHLLRLINTSLQNAFTVSLVGHTFQVVATDMVPIKPITRDHVFLGIGQRYDVIINANQPTANYWFNVTFSALPCGQSDNPFPAAIFSYSGASSTSLPTQRGSAPPDSRCAAPERDYSPIVARSADVNSFSPTDNTSSHTLSVDLTVDNSQARVFWPVNNSPLRVDWQEPTLRYVANNTSLSSLPRSRNLIQLPPGSSNTLTYFLIQNNSSIPHPIHLHGHDVMILGSSPPLADPLAETQVREYNPDRDKSTLKGNNPPRRDTTMLPAWGWLLVAWRTNNPGVWLFHCHVGWHVSQGLGVQVLEGLDALRDGGGGGGSLGASVEENCGNWAGWYPGSRWKQDDAGL</sequence>
<dbReference type="EMBL" id="MU859151">
    <property type="protein sequence ID" value="KAK3951291.1"/>
    <property type="molecule type" value="Genomic_DNA"/>
</dbReference>
<evidence type="ECO:0000259" key="13">
    <source>
        <dbReference type="Pfam" id="PF07732"/>
    </source>
</evidence>
<dbReference type="Gene3D" id="2.60.40.420">
    <property type="entry name" value="Cupredoxins - blue copper proteins"/>
    <property type="match status" value="3"/>
</dbReference>
<dbReference type="FunFam" id="2.60.40.420:FF:000078">
    <property type="entry name" value="Laccase-1"/>
    <property type="match status" value="1"/>
</dbReference>
<comment type="cofactor">
    <cofactor evidence="2">
        <name>Cu cation</name>
        <dbReference type="ChEBI" id="CHEBI:23378"/>
    </cofactor>
</comment>
<comment type="catalytic activity">
    <reaction evidence="1">
        <text>4 hydroquinone + O2 = 4 benzosemiquinone + 2 H2O</text>
        <dbReference type="Rhea" id="RHEA:11276"/>
        <dbReference type="ChEBI" id="CHEBI:15377"/>
        <dbReference type="ChEBI" id="CHEBI:15379"/>
        <dbReference type="ChEBI" id="CHEBI:17594"/>
        <dbReference type="ChEBI" id="CHEBI:17977"/>
        <dbReference type="EC" id="1.10.3.2"/>
    </reaction>
</comment>
<dbReference type="Pfam" id="PF07732">
    <property type="entry name" value="Cu-oxidase_3"/>
    <property type="match status" value="1"/>
</dbReference>
<feature type="domain" description="Plastocyanin-like" evidence="13">
    <location>
        <begin position="85"/>
        <end position="191"/>
    </location>
</feature>
<dbReference type="EC" id="1.10.3.2" evidence="4"/>
<evidence type="ECO:0000256" key="10">
    <source>
        <dbReference type="SAM" id="SignalP"/>
    </source>
</evidence>
<evidence type="ECO:0000256" key="8">
    <source>
        <dbReference type="ARBA" id="ARBA00023180"/>
    </source>
</evidence>
<proteinExistence type="inferred from homology"/>
<keyword evidence="15" id="KW-1185">Reference proteome</keyword>
<dbReference type="PROSITE" id="PS00080">
    <property type="entry name" value="MULTICOPPER_OXIDASE2"/>
    <property type="match status" value="1"/>
</dbReference>
<dbReference type="InterPro" id="IPR001117">
    <property type="entry name" value="Cu-oxidase_2nd"/>
</dbReference>
<dbReference type="InterPro" id="IPR002355">
    <property type="entry name" value="Cu_oxidase_Cu_BS"/>
</dbReference>
<dbReference type="CDD" id="cd13880">
    <property type="entry name" value="CuRO_2_MaLCC_like"/>
    <property type="match status" value="1"/>
</dbReference>
<feature type="domain" description="Plastocyanin-like" evidence="12">
    <location>
        <begin position="429"/>
        <end position="568"/>
    </location>
</feature>
<dbReference type="PROSITE" id="PS00079">
    <property type="entry name" value="MULTICOPPER_OXIDASE1"/>
    <property type="match status" value="1"/>
</dbReference>
<comment type="caution">
    <text evidence="14">The sequence shown here is derived from an EMBL/GenBank/DDBJ whole genome shotgun (WGS) entry which is preliminary data.</text>
</comment>
<keyword evidence="9" id="KW-0439">Lignin degradation</keyword>
<reference evidence="14" key="1">
    <citation type="journal article" date="2023" name="Mol. Phylogenet. Evol.">
        <title>Genome-scale phylogeny and comparative genomics of the fungal order Sordariales.</title>
        <authorList>
            <person name="Hensen N."/>
            <person name="Bonometti L."/>
            <person name="Westerberg I."/>
            <person name="Brannstrom I.O."/>
            <person name="Guillou S."/>
            <person name="Cros-Aarteil S."/>
            <person name="Calhoun S."/>
            <person name="Haridas S."/>
            <person name="Kuo A."/>
            <person name="Mondo S."/>
            <person name="Pangilinan J."/>
            <person name="Riley R."/>
            <person name="LaButti K."/>
            <person name="Andreopoulos B."/>
            <person name="Lipzen A."/>
            <person name="Chen C."/>
            <person name="Yan M."/>
            <person name="Daum C."/>
            <person name="Ng V."/>
            <person name="Clum A."/>
            <person name="Steindorff A."/>
            <person name="Ohm R.A."/>
            <person name="Martin F."/>
            <person name="Silar P."/>
            <person name="Natvig D.O."/>
            <person name="Lalanne C."/>
            <person name="Gautier V."/>
            <person name="Ament-Velasquez S.L."/>
            <person name="Kruys A."/>
            <person name="Hutchinson M.I."/>
            <person name="Powell A.J."/>
            <person name="Barry K."/>
            <person name="Miller A.N."/>
            <person name="Grigoriev I.V."/>
            <person name="Debuchy R."/>
            <person name="Gladieux P."/>
            <person name="Hiltunen Thoren M."/>
            <person name="Johannesson H."/>
        </authorList>
    </citation>
    <scope>NUCLEOTIDE SEQUENCE</scope>
    <source>
        <strain evidence="14">CBS 626.80</strain>
    </source>
</reference>
<keyword evidence="6" id="KW-0560">Oxidoreductase</keyword>
<dbReference type="GO" id="GO:0046274">
    <property type="term" value="P:lignin catabolic process"/>
    <property type="evidence" value="ECO:0007669"/>
    <property type="project" value="UniProtKB-KW"/>
</dbReference>
<keyword evidence="5" id="KW-0479">Metal-binding</keyword>
<dbReference type="InterPro" id="IPR008972">
    <property type="entry name" value="Cupredoxin"/>
</dbReference>
<reference evidence="14" key="2">
    <citation type="submission" date="2023-06" db="EMBL/GenBank/DDBJ databases">
        <authorList>
            <consortium name="Lawrence Berkeley National Laboratory"/>
            <person name="Mondo S.J."/>
            <person name="Hensen N."/>
            <person name="Bonometti L."/>
            <person name="Westerberg I."/>
            <person name="Brannstrom I.O."/>
            <person name="Guillou S."/>
            <person name="Cros-Aarteil S."/>
            <person name="Calhoun S."/>
            <person name="Haridas S."/>
            <person name="Kuo A."/>
            <person name="Pangilinan J."/>
            <person name="Riley R."/>
            <person name="Labutti K."/>
            <person name="Andreopoulos B."/>
            <person name="Lipzen A."/>
            <person name="Chen C."/>
            <person name="Yanf M."/>
            <person name="Daum C."/>
            <person name="Ng V."/>
            <person name="Clum A."/>
            <person name="Steindorff A."/>
            <person name="Ohm R."/>
            <person name="Martin F."/>
            <person name="Silar P."/>
            <person name="Natvig D."/>
            <person name="Lalanne C."/>
            <person name="Gautier V."/>
            <person name="Ament-Velasquez S.L."/>
            <person name="Kruys A."/>
            <person name="Hutchinson M.I."/>
            <person name="Powell A.J."/>
            <person name="Barry K."/>
            <person name="Miller A.N."/>
            <person name="Grigoriev I.V."/>
            <person name="Debuchy R."/>
            <person name="Gladieux P."/>
            <person name="Thoren M.H."/>
            <person name="Johannesson H."/>
        </authorList>
    </citation>
    <scope>NUCLEOTIDE SEQUENCE</scope>
    <source>
        <strain evidence="14">CBS 626.80</strain>
    </source>
</reference>
<dbReference type="CDD" id="cd13854">
    <property type="entry name" value="CuRO_1_MaLCC_like"/>
    <property type="match status" value="1"/>
</dbReference>
<dbReference type="InterPro" id="IPR011706">
    <property type="entry name" value="Cu-oxidase_C"/>
</dbReference>
<dbReference type="GO" id="GO:0052716">
    <property type="term" value="F:hydroquinone:oxygen oxidoreductase activity"/>
    <property type="evidence" value="ECO:0007669"/>
    <property type="project" value="UniProtKB-EC"/>
</dbReference>
<dbReference type="AlphaFoldDB" id="A0AAN6SFQ3"/>
<evidence type="ECO:0000256" key="3">
    <source>
        <dbReference type="ARBA" id="ARBA00010609"/>
    </source>
</evidence>
<organism evidence="14 15">
    <name type="scientific">Pseudoneurospora amorphoporcata</name>
    <dbReference type="NCBI Taxonomy" id="241081"/>
    <lineage>
        <taxon>Eukaryota</taxon>
        <taxon>Fungi</taxon>
        <taxon>Dikarya</taxon>
        <taxon>Ascomycota</taxon>
        <taxon>Pezizomycotina</taxon>
        <taxon>Sordariomycetes</taxon>
        <taxon>Sordariomycetidae</taxon>
        <taxon>Sordariales</taxon>
        <taxon>Sordariaceae</taxon>
        <taxon>Pseudoneurospora</taxon>
    </lineage>
</organism>
<keyword evidence="8" id="KW-0325">Glycoprotein</keyword>
<feature type="domain" description="Plastocyanin-like" evidence="11">
    <location>
        <begin position="201"/>
        <end position="356"/>
    </location>
</feature>
<dbReference type="PANTHER" id="PTHR11709:SF87">
    <property type="entry name" value="LACCASE"/>
    <property type="match status" value="1"/>
</dbReference>
<dbReference type="Pfam" id="PF07731">
    <property type="entry name" value="Cu-oxidase_2"/>
    <property type="match status" value="1"/>
</dbReference>
<dbReference type="FunFam" id="2.60.40.420:FF:000021">
    <property type="entry name" value="Extracellular dihydrogeodin oxidase/laccase"/>
    <property type="match status" value="1"/>
</dbReference>
<evidence type="ECO:0000313" key="14">
    <source>
        <dbReference type="EMBL" id="KAK3951291.1"/>
    </source>
</evidence>
<dbReference type="Proteomes" id="UP001303222">
    <property type="component" value="Unassembled WGS sequence"/>
</dbReference>
<gene>
    <name evidence="14" type="ORF">QBC32DRAFT_165846</name>
</gene>
<dbReference type="Pfam" id="PF00394">
    <property type="entry name" value="Cu-oxidase"/>
    <property type="match status" value="1"/>
</dbReference>
<dbReference type="GO" id="GO:0005507">
    <property type="term" value="F:copper ion binding"/>
    <property type="evidence" value="ECO:0007669"/>
    <property type="project" value="InterPro"/>
</dbReference>